<dbReference type="OrthoDB" id="5844431at2759"/>
<dbReference type="Proteomes" id="UP000270094">
    <property type="component" value="Unassembled WGS sequence"/>
</dbReference>
<evidence type="ECO:0000313" key="2">
    <source>
        <dbReference type="Proteomes" id="UP000270094"/>
    </source>
</evidence>
<dbReference type="EMBL" id="UYYB01015334">
    <property type="protein sequence ID" value="VDM70266.1"/>
    <property type="molecule type" value="Genomic_DNA"/>
</dbReference>
<dbReference type="AlphaFoldDB" id="A0A3P7IKG7"/>
<proteinExistence type="predicted"/>
<keyword evidence="2" id="KW-1185">Reference proteome</keyword>
<gene>
    <name evidence="1" type="ORF">SVUK_LOCUS5264</name>
</gene>
<name>A0A3P7IKG7_STRVU</name>
<protein>
    <submittedName>
        <fullName evidence="1">Uncharacterized protein</fullName>
    </submittedName>
</protein>
<reference evidence="1 2" key="1">
    <citation type="submission" date="2018-11" db="EMBL/GenBank/DDBJ databases">
        <authorList>
            <consortium name="Pathogen Informatics"/>
        </authorList>
    </citation>
    <scope>NUCLEOTIDE SEQUENCE [LARGE SCALE GENOMIC DNA]</scope>
</reference>
<evidence type="ECO:0000313" key="1">
    <source>
        <dbReference type="EMBL" id="VDM70266.1"/>
    </source>
</evidence>
<accession>A0A3P7IKG7</accession>
<sequence length="74" mass="8363">MCGLKLSSRTVRPGHRELCPESASAALKKVDGKYKIGEAPSEVMELAFLAVREELEHAIRFEKYKELIKTKRST</sequence>
<organism evidence="1 2">
    <name type="scientific">Strongylus vulgaris</name>
    <name type="common">Blood worm</name>
    <dbReference type="NCBI Taxonomy" id="40348"/>
    <lineage>
        <taxon>Eukaryota</taxon>
        <taxon>Metazoa</taxon>
        <taxon>Ecdysozoa</taxon>
        <taxon>Nematoda</taxon>
        <taxon>Chromadorea</taxon>
        <taxon>Rhabditida</taxon>
        <taxon>Rhabditina</taxon>
        <taxon>Rhabditomorpha</taxon>
        <taxon>Strongyloidea</taxon>
        <taxon>Strongylidae</taxon>
        <taxon>Strongylus</taxon>
    </lineage>
</organism>